<comment type="caution">
    <text evidence="1">The sequence shown here is derived from an EMBL/GenBank/DDBJ whole genome shotgun (WGS) entry which is preliminary data.</text>
</comment>
<protein>
    <submittedName>
        <fullName evidence="1">Replicase</fullName>
    </submittedName>
</protein>
<evidence type="ECO:0000313" key="2">
    <source>
        <dbReference type="Proteomes" id="UP000287101"/>
    </source>
</evidence>
<sequence>MKLIIRGRASGKTTELIKISSDTGRYILARSNSHARSIYEIAKRNNINIPYPVTAEEVVNHHLDGSSIKRDGLIVDEALSVLEGILGIQINAATISITD</sequence>
<dbReference type="Proteomes" id="UP000287101">
    <property type="component" value="Unassembled WGS sequence"/>
</dbReference>
<organism evidence="1 2">
    <name type="scientific">Vagococcus fessus</name>
    <dbReference type="NCBI Taxonomy" id="120370"/>
    <lineage>
        <taxon>Bacteria</taxon>
        <taxon>Bacillati</taxon>
        <taxon>Bacillota</taxon>
        <taxon>Bacilli</taxon>
        <taxon>Lactobacillales</taxon>
        <taxon>Enterococcaceae</taxon>
        <taxon>Vagococcus</taxon>
    </lineage>
</organism>
<proteinExistence type="predicted"/>
<dbReference type="RefSeq" id="WP_126832313.1">
    <property type="nucleotide sequence ID" value="NZ_CBCRYB010000005.1"/>
</dbReference>
<gene>
    <name evidence="1" type="ORF">CBF31_09215</name>
</gene>
<reference evidence="1 2" key="1">
    <citation type="submission" date="2017-05" db="EMBL/GenBank/DDBJ databases">
        <title>Vagococcus spp. assemblies.</title>
        <authorList>
            <person name="Gulvik C.A."/>
        </authorList>
    </citation>
    <scope>NUCLEOTIDE SEQUENCE [LARGE SCALE GENOMIC DNA]</scope>
    <source>
        <strain evidence="1 2">CCUG 41755</strain>
    </source>
</reference>
<dbReference type="AlphaFoldDB" id="A0A430A563"/>
<dbReference type="Gene3D" id="3.40.50.300">
    <property type="entry name" value="P-loop containing nucleotide triphosphate hydrolases"/>
    <property type="match status" value="1"/>
</dbReference>
<dbReference type="EMBL" id="NGJY01000004">
    <property type="protein sequence ID" value="RSU01937.1"/>
    <property type="molecule type" value="Genomic_DNA"/>
</dbReference>
<evidence type="ECO:0000313" key="1">
    <source>
        <dbReference type="EMBL" id="RSU01937.1"/>
    </source>
</evidence>
<keyword evidence="2" id="KW-1185">Reference proteome</keyword>
<accession>A0A430A563</accession>
<dbReference type="OrthoDB" id="2200155at2"/>
<name>A0A430A563_9ENTE</name>
<dbReference type="InterPro" id="IPR027417">
    <property type="entry name" value="P-loop_NTPase"/>
</dbReference>